<accession>A0AA41HBT0</accession>
<dbReference type="EMBL" id="JAHTGR010000040">
    <property type="protein sequence ID" value="MBV6325612.1"/>
    <property type="molecule type" value="Genomic_DNA"/>
</dbReference>
<evidence type="ECO:0000313" key="1">
    <source>
        <dbReference type="EMBL" id="MBV6325612.1"/>
    </source>
</evidence>
<dbReference type="Proteomes" id="UP001162889">
    <property type="component" value="Unassembled WGS sequence"/>
</dbReference>
<organism evidence="1 3">
    <name type="scientific">Duganella violaceipulchra</name>
    <dbReference type="NCBI Taxonomy" id="2849652"/>
    <lineage>
        <taxon>Bacteria</taxon>
        <taxon>Pseudomonadati</taxon>
        <taxon>Pseudomonadota</taxon>
        <taxon>Betaproteobacteria</taxon>
        <taxon>Burkholderiales</taxon>
        <taxon>Oxalobacteraceae</taxon>
        <taxon>Telluria group</taxon>
        <taxon>Duganella</taxon>
    </lineage>
</organism>
<comment type="caution">
    <text evidence="1">The sequence shown here is derived from an EMBL/GenBank/DDBJ whole genome shotgun (WGS) entry which is preliminary data.</text>
</comment>
<name>A0AA41HBT0_9BURK</name>
<evidence type="ECO:0000313" key="3">
    <source>
        <dbReference type="Proteomes" id="UP001155901"/>
    </source>
</evidence>
<sequence length="122" mass="12638">MVAIVLMGVLAAGLGGCATSGAGGVRDLTQEQAARVLVVGKTSKAEVRAALGEGEVTPFASGAEVWVYSYEEGAARFASFIPLVGRLANNGRTIKELKIIFGADGVVRKYQLQDIALQIGAQ</sequence>
<keyword evidence="4" id="KW-1185">Reference proteome</keyword>
<dbReference type="AlphaFoldDB" id="A0AA41HBT0"/>
<evidence type="ECO:0000313" key="2">
    <source>
        <dbReference type="EMBL" id="MCP2010925.1"/>
    </source>
</evidence>
<gene>
    <name evidence="1" type="ORF">KVP70_32370</name>
    <name evidence="2" type="ORF">L1274_004667</name>
</gene>
<dbReference type="Proteomes" id="UP001155901">
    <property type="component" value="Unassembled WGS sequence"/>
</dbReference>
<protein>
    <submittedName>
        <fullName evidence="2">Outer membrane protein assembly factor BamE (Lipoprotein component of BamABCDE complex)</fullName>
    </submittedName>
</protein>
<proteinExistence type="predicted"/>
<dbReference type="EMBL" id="JALJZU010000009">
    <property type="protein sequence ID" value="MCP2010925.1"/>
    <property type="molecule type" value="Genomic_DNA"/>
</dbReference>
<reference evidence="2" key="2">
    <citation type="submission" date="2022-03" db="EMBL/GenBank/DDBJ databases">
        <title>Genome Encyclopedia of Bacteria and Archaea VI: Functional Genomics of Type Strains.</title>
        <authorList>
            <person name="Whitman W."/>
        </authorList>
    </citation>
    <scope>NUCLEOTIDE SEQUENCE</scope>
    <source>
        <strain evidence="2">HSC-15S17</strain>
    </source>
</reference>
<evidence type="ECO:0000313" key="4">
    <source>
        <dbReference type="Proteomes" id="UP001162889"/>
    </source>
</evidence>
<dbReference type="RefSeq" id="WP_217946518.1">
    <property type="nucleotide sequence ID" value="NZ_JAHTGR010000040.1"/>
</dbReference>
<reference evidence="1" key="1">
    <citation type="submission" date="2021-07" db="EMBL/GenBank/DDBJ databases">
        <title>Characterization of violacein-producing bacteria and related species.</title>
        <authorList>
            <person name="Wilson H.S."/>
            <person name="De Leon M.E."/>
        </authorList>
    </citation>
    <scope>NUCLEOTIDE SEQUENCE</scope>
    <source>
        <strain evidence="1">HSC-15S17</strain>
    </source>
</reference>